<gene>
    <name evidence="3" type="ORF">MNBD_ALPHA06-1724</name>
</gene>
<evidence type="ECO:0000259" key="2">
    <source>
        <dbReference type="PROSITE" id="PS50142"/>
    </source>
</evidence>
<organism evidence="3">
    <name type="scientific">hydrothermal vent metagenome</name>
    <dbReference type="NCBI Taxonomy" id="652676"/>
    <lineage>
        <taxon>unclassified sequences</taxon>
        <taxon>metagenomes</taxon>
        <taxon>ecological metagenomes</taxon>
    </lineage>
</organism>
<evidence type="ECO:0000313" key="3">
    <source>
        <dbReference type="EMBL" id="VAV97079.1"/>
    </source>
</evidence>
<feature type="domain" description="RNase III" evidence="2">
    <location>
        <begin position="7"/>
        <end position="91"/>
    </location>
</feature>
<dbReference type="PROSITE" id="PS50142">
    <property type="entry name" value="RNASE_3_2"/>
    <property type="match status" value="1"/>
</dbReference>
<name>A0A3B0RYJ7_9ZZZZ</name>
<dbReference type="GO" id="GO:0006396">
    <property type="term" value="P:RNA processing"/>
    <property type="evidence" value="ECO:0007669"/>
    <property type="project" value="InterPro"/>
</dbReference>
<dbReference type="EMBL" id="UOEE01000238">
    <property type="protein sequence ID" value="VAV97079.1"/>
    <property type="molecule type" value="Genomic_DNA"/>
</dbReference>
<reference evidence="3" key="1">
    <citation type="submission" date="2018-06" db="EMBL/GenBank/DDBJ databases">
        <authorList>
            <person name="Zhirakovskaya E."/>
        </authorList>
    </citation>
    <scope>NUCLEOTIDE SEQUENCE</scope>
</reference>
<sequence>MSSLRHEQELQARMGYQFGDVELLRLALTHGSFGDGRPIKDNERLEFLGDRVLGLIVAKLLFLDDKQANEGKMARQLNALVRKEACADAAR</sequence>
<evidence type="ECO:0000256" key="1">
    <source>
        <dbReference type="ARBA" id="ARBA00022801"/>
    </source>
</evidence>
<dbReference type="PROSITE" id="PS00517">
    <property type="entry name" value="RNASE_3_1"/>
    <property type="match status" value="1"/>
</dbReference>
<protein>
    <submittedName>
        <fullName evidence="3">Ribonuclease III</fullName>
        <ecNumber evidence="3">3.1.26.3</ecNumber>
    </submittedName>
</protein>
<dbReference type="InterPro" id="IPR000999">
    <property type="entry name" value="RNase_III_dom"/>
</dbReference>
<dbReference type="CDD" id="cd00593">
    <property type="entry name" value="RIBOc"/>
    <property type="match status" value="1"/>
</dbReference>
<dbReference type="EC" id="3.1.26.3" evidence="3"/>
<proteinExistence type="predicted"/>
<keyword evidence="1 3" id="KW-0378">Hydrolase</keyword>
<dbReference type="Gene3D" id="1.10.1520.10">
    <property type="entry name" value="Ribonuclease III domain"/>
    <property type="match status" value="1"/>
</dbReference>
<accession>A0A3B0RYJ7</accession>
<feature type="non-terminal residue" evidence="3">
    <location>
        <position position="91"/>
    </location>
</feature>
<dbReference type="InterPro" id="IPR036389">
    <property type="entry name" value="RNase_III_sf"/>
</dbReference>
<dbReference type="AlphaFoldDB" id="A0A3B0RYJ7"/>
<dbReference type="PANTHER" id="PTHR14950">
    <property type="entry name" value="DICER-RELATED"/>
    <property type="match status" value="1"/>
</dbReference>
<dbReference type="SUPFAM" id="SSF69065">
    <property type="entry name" value="RNase III domain-like"/>
    <property type="match status" value="1"/>
</dbReference>
<dbReference type="Pfam" id="PF14622">
    <property type="entry name" value="Ribonucleas_3_3"/>
    <property type="match status" value="1"/>
</dbReference>
<dbReference type="GO" id="GO:0004525">
    <property type="term" value="F:ribonuclease III activity"/>
    <property type="evidence" value="ECO:0007669"/>
    <property type="project" value="UniProtKB-EC"/>
</dbReference>